<name>A0ABS3JI11_9BACT</name>
<proteinExistence type="predicted"/>
<feature type="domain" description="Lipocalin-like" evidence="1">
    <location>
        <begin position="39"/>
        <end position="149"/>
    </location>
</feature>
<evidence type="ECO:0000313" key="2">
    <source>
        <dbReference type="EMBL" id="MBO0948884.1"/>
    </source>
</evidence>
<evidence type="ECO:0000313" key="3">
    <source>
        <dbReference type="Proteomes" id="UP000664628"/>
    </source>
</evidence>
<organism evidence="2 3">
    <name type="scientific">Fibrella forsythiae</name>
    <dbReference type="NCBI Taxonomy" id="2817061"/>
    <lineage>
        <taxon>Bacteria</taxon>
        <taxon>Pseudomonadati</taxon>
        <taxon>Bacteroidota</taxon>
        <taxon>Cytophagia</taxon>
        <taxon>Cytophagales</taxon>
        <taxon>Spirosomataceae</taxon>
        <taxon>Fibrella</taxon>
    </lineage>
</organism>
<comment type="caution">
    <text evidence="2">The sequence shown here is derived from an EMBL/GenBank/DDBJ whole genome shotgun (WGS) entry which is preliminary data.</text>
</comment>
<dbReference type="Proteomes" id="UP000664628">
    <property type="component" value="Unassembled WGS sequence"/>
</dbReference>
<sequence>MKPTSRITTAATLLLVILTITFGCKSSNSDPGPTTLTSLQGSWKITGLTVDPAFVYMGASFTNIRAGLQLLGETCLNDAVITFNTNGTVTNNIATQATCTNATFTKQIVGAFFGQTTTYTESGNQVTLTSNAQTVSGTRVFTTTTATLTAKLATDPIGNPVPTTYVVELTKQ</sequence>
<dbReference type="EMBL" id="JAFMYW010000002">
    <property type="protein sequence ID" value="MBO0948884.1"/>
    <property type="molecule type" value="Genomic_DNA"/>
</dbReference>
<gene>
    <name evidence="2" type="ORF">J2I46_09850</name>
</gene>
<reference evidence="2 3" key="1">
    <citation type="submission" date="2021-03" db="EMBL/GenBank/DDBJ databases">
        <title>Fibrella sp. HMF5405 genome sequencing and assembly.</title>
        <authorList>
            <person name="Kang H."/>
            <person name="Kim H."/>
            <person name="Bae S."/>
            <person name="Joh K."/>
        </authorList>
    </citation>
    <scope>NUCLEOTIDE SEQUENCE [LARGE SCALE GENOMIC DNA]</scope>
    <source>
        <strain evidence="2 3">HMF5405</strain>
    </source>
</reference>
<evidence type="ECO:0000259" key="1">
    <source>
        <dbReference type="Pfam" id="PF13648"/>
    </source>
</evidence>
<dbReference type="RefSeq" id="WP_207328828.1">
    <property type="nucleotide sequence ID" value="NZ_JAFMYW010000002.1"/>
</dbReference>
<dbReference type="PROSITE" id="PS51257">
    <property type="entry name" value="PROKAR_LIPOPROTEIN"/>
    <property type="match status" value="1"/>
</dbReference>
<dbReference type="Pfam" id="PF13648">
    <property type="entry name" value="Lipocalin_4"/>
    <property type="match status" value="1"/>
</dbReference>
<protein>
    <submittedName>
        <fullName evidence="2">Lipocalin family protein</fullName>
    </submittedName>
</protein>
<keyword evidence="3" id="KW-1185">Reference proteome</keyword>
<dbReference type="InterPro" id="IPR024311">
    <property type="entry name" value="Lipocalin-like"/>
</dbReference>
<accession>A0ABS3JI11</accession>